<organism evidence="11 12">
    <name type="scientific">Latimeria chalumnae</name>
    <name type="common">Coelacanth</name>
    <dbReference type="NCBI Taxonomy" id="7897"/>
    <lineage>
        <taxon>Eukaryota</taxon>
        <taxon>Metazoa</taxon>
        <taxon>Chordata</taxon>
        <taxon>Craniata</taxon>
        <taxon>Vertebrata</taxon>
        <taxon>Euteleostomi</taxon>
        <taxon>Coelacanthiformes</taxon>
        <taxon>Coelacanthidae</taxon>
        <taxon>Latimeria</taxon>
    </lineage>
</organism>
<dbReference type="GO" id="GO:0009168">
    <property type="term" value="P:purine ribonucleoside monophosphate biosynthetic process"/>
    <property type="evidence" value="ECO:0007669"/>
    <property type="project" value="InterPro"/>
</dbReference>
<keyword evidence="8" id="KW-0378">Hydrolase</keyword>
<dbReference type="InterPro" id="IPR006330">
    <property type="entry name" value="Ado/ade_deaminase"/>
</dbReference>
<dbReference type="PROSITE" id="PS00485">
    <property type="entry name" value="A_DEAMINASE"/>
    <property type="match status" value="1"/>
</dbReference>
<dbReference type="Proteomes" id="UP000008672">
    <property type="component" value="Unassembled WGS sequence"/>
</dbReference>
<evidence type="ECO:0000256" key="7">
    <source>
        <dbReference type="ARBA" id="ARBA00022723"/>
    </source>
</evidence>
<keyword evidence="12" id="KW-1185">Reference proteome</keyword>
<reference evidence="11" key="2">
    <citation type="submission" date="2025-08" db="UniProtKB">
        <authorList>
            <consortium name="Ensembl"/>
        </authorList>
    </citation>
    <scope>IDENTIFICATION</scope>
</reference>
<proteinExistence type="inferred from homology"/>
<dbReference type="InterPro" id="IPR001365">
    <property type="entry name" value="A_deaminase_dom"/>
</dbReference>
<dbReference type="Bgee" id="ENSLACG00000014776">
    <property type="expression patterns" value="Expressed in pelvic fin and 3 other cell types or tissues"/>
</dbReference>
<dbReference type="GO" id="GO:0060169">
    <property type="term" value="P:negative regulation of adenosine receptor signaling pathway"/>
    <property type="evidence" value="ECO:0007669"/>
    <property type="project" value="TreeGrafter"/>
</dbReference>
<dbReference type="AlphaFoldDB" id="H3B4F3"/>
<feature type="domain" description="Adenosine deaminase" evidence="10">
    <location>
        <begin position="1"/>
        <end position="124"/>
    </location>
</feature>
<dbReference type="GO" id="GO:0006154">
    <property type="term" value="P:adenosine catabolic process"/>
    <property type="evidence" value="ECO:0007669"/>
    <property type="project" value="TreeGrafter"/>
</dbReference>
<evidence type="ECO:0000256" key="6">
    <source>
        <dbReference type="ARBA" id="ARBA00018099"/>
    </source>
</evidence>
<evidence type="ECO:0000313" key="12">
    <source>
        <dbReference type="Proteomes" id="UP000008672"/>
    </source>
</evidence>
<dbReference type="PANTHER" id="PTHR11409">
    <property type="entry name" value="ADENOSINE DEAMINASE"/>
    <property type="match status" value="1"/>
</dbReference>
<dbReference type="GO" id="GO:0046872">
    <property type="term" value="F:metal ion binding"/>
    <property type="evidence" value="ECO:0007669"/>
    <property type="project" value="UniProtKB-KW"/>
</dbReference>
<dbReference type="GO" id="GO:0004000">
    <property type="term" value="F:adenosine deaminase activity"/>
    <property type="evidence" value="ECO:0007669"/>
    <property type="project" value="TreeGrafter"/>
</dbReference>
<dbReference type="GO" id="GO:0043103">
    <property type="term" value="P:hypoxanthine salvage"/>
    <property type="evidence" value="ECO:0007669"/>
    <property type="project" value="TreeGrafter"/>
</dbReference>
<gene>
    <name evidence="11" type="primary">ADA</name>
</gene>
<evidence type="ECO:0000256" key="2">
    <source>
        <dbReference type="ARBA" id="ARBA00004296"/>
    </source>
</evidence>
<dbReference type="STRING" id="7897.ENSLACP00000016774"/>
<accession>H3B4F3</accession>
<keyword evidence="7" id="KW-0479">Metal-binding</keyword>
<dbReference type="SUPFAM" id="SSF51556">
    <property type="entry name" value="Metallo-dependent hydrolases"/>
    <property type="match status" value="1"/>
</dbReference>
<evidence type="ECO:0000313" key="11">
    <source>
        <dbReference type="Ensembl" id="ENSLACP00000016774.1"/>
    </source>
</evidence>
<evidence type="ECO:0000256" key="8">
    <source>
        <dbReference type="ARBA" id="ARBA00022801"/>
    </source>
</evidence>
<dbReference type="GO" id="GO:0046103">
    <property type="term" value="P:inosine biosynthetic process"/>
    <property type="evidence" value="ECO:0007669"/>
    <property type="project" value="TreeGrafter"/>
</dbReference>
<dbReference type="GO" id="GO:0009897">
    <property type="term" value="C:external side of plasma membrane"/>
    <property type="evidence" value="ECO:0007669"/>
    <property type="project" value="TreeGrafter"/>
</dbReference>
<dbReference type="Pfam" id="PF00962">
    <property type="entry name" value="A_deaminase"/>
    <property type="match status" value="1"/>
</dbReference>
<evidence type="ECO:0000259" key="10">
    <source>
        <dbReference type="Pfam" id="PF00962"/>
    </source>
</evidence>
<evidence type="ECO:0000256" key="1">
    <source>
        <dbReference type="ARBA" id="ARBA00001947"/>
    </source>
</evidence>
<reference evidence="11" key="3">
    <citation type="submission" date="2025-09" db="UniProtKB">
        <authorList>
            <consortium name="Ensembl"/>
        </authorList>
    </citation>
    <scope>IDENTIFICATION</scope>
</reference>
<dbReference type="Ensembl" id="ENSLACT00000016892.1">
    <property type="protein sequence ID" value="ENSLACP00000016774.1"/>
    <property type="gene ID" value="ENSLACG00000014776.1"/>
</dbReference>
<dbReference type="InterPro" id="IPR032466">
    <property type="entry name" value="Metal_Hydrolase"/>
</dbReference>
<dbReference type="OMA" id="YGMIESA"/>
<dbReference type="EMBL" id="AFYH01112156">
    <property type="status" value="NOT_ANNOTATED_CDS"/>
    <property type="molecule type" value="Genomic_DNA"/>
</dbReference>
<evidence type="ECO:0000256" key="3">
    <source>
        <dbReference type="ARBA" id="ARBA00004321"/>
    </source>
</evidence>
<dbReference type="InterPro" id="IPR006650">
    <property type="entry name" value="A/AMP_deam_AS"/>
</dbReference>
<keyword evidence="9" id="KW-0862">Zinc</keyword>
<dbReference type="GO" id="GO:0060205">
    <property type="term" value="C:cytoplasmic vesicle lumen"/>
    <property type="evidence" value="ECO:0007669"/>
    <property type="project" value="UniProtKB-SubCell"/>
</dbReference>
<evidence type="ECO:0000256" key="9">
    <source>
        <dbReference type="ARBA" id="ARBA00022833"/>
    </source>
</evidence>
<evidence type="ECO:0000256" key="4">
    <source>
        <dbReference type="ARBA" id="ARBA00006676"/>
    </source>
</evidence>
<comment type="similarity">
    <text evidence="4">Belongs to the metallo-dependent hydrolases superfamily. Adenosine and AMP deaminases family.</text>
</comment>
<dbReference type="Gene3D" id="3.20.20.140">
    <property type="entry name" value="Metal-dependent hydrolases"/>
    <property type="match status" value="1"/>
</dbReference>
<dbReference type="EC" id="3.5.4.4" evidence="5"/>
<reference evidence="12" key="1">
    <citation type="submission" date="2011-08" db="EMBL/GenBank/DDBJ databases">
        <title>The draft genome of Latimeria chalumnae.</title>
        <authorList>
            <person name="Di Palma F."/>
            <person name="Alfoldi J."/>
            <person name="Johnson J."/>
            <person name="Berlin A."/>
            <person name="Gnerre S."/>
            <person name="Jaffe D."/>
            <person name="MacCallum I."/>
            <person name="Young S."/>
            <person name="Walker B.J."/>
            <person name="Lander E."/>
            <person name="Lindblad-Toh K."/>
        </authorList>
    </citation>
    <scope>NUCLEOTIDE SEQUENCE [LARGE SCALE GENOMIC DNA]</scope>
    <source>
        <strain evidence="12">Wild caught</strain>
    </source>
</reference>
<comment type="cofactor">
    <cofactor evidence="1">
        <name>Zn(2+)</name>
        <dbReference type="ChEBI" id="CHEBI:29105"/>
    </cofactor>
</comment>
<dbReference type="GO" id="GO:0042110">
    <property type="term" value="P:T cell activation"/>
    <property type="evidence" value="ECO:0007669"/>
    <property type="project" value="TreeGrafter"/>
</dbReference>
<dbReference type="InParanoid" id="H3B4F3"/>
<dbReference type="GeneTree" id="ENSGT00950000183113"/>
<dbReference type="HOGENOM" id="CLU_1921879_0_0_1"/>
<dbReference type="eggNOG" id="KOG1097">
    <property type="taxonomic scope" value="Eukaryota"/>
</dbReference>
<sequence>AVEVLKAERIGHGYLTLKDPPFYKQLLEQDMHFETCPWSSYLTGACNPDFTKHPVVKFREDKANYSLNTDDPLILKSSLDMDYKIAQEYMGFTEEEFMRVNINAARSAFLPEKEKKDLLNQLYERYGMIESA</sequence>
<evidence type="ECO:0000256" key="5">
    <source>
        <dbReference type="ARBA" id="ARBA00012784"/>
    </source>
</evidence>
<dbReference type="GO" id="GO:0005829">
    <property type="term" value="C:cytosol"/>
    <property type="evidence" value="ECO:0007669"/>
    <property type="project" value="TreeGrafter"/>
</dbReference>
<dbReference type="EMBL" id="AFYH01112157">
    <property type="status" value="NOT_ANNOTATED_CDS"/>
    <property type="molecule type" value="Genomic_DNA"/>
</dbReference>
<name>H3B4F3_LATCH</name>
<dbReference type="PANTHER" id="PTHR11409:SF43">
    <property type="entry name" value="ADENOSINE DEAMINASE"/>
    <property type="match status" value="1"/>
</dbReference>
<comment type="subcellular location">
    <subcellularLocation>
        <location evidence="2">Cell membrane</location>
        <topology evidence="2">Peripheral membrane protein</topology>
        <orientation evidence="2">Extracellular side</orientation>
    </subcellularLocation>
    <subcellularLocation>
        <location evidence="3">Cytoplasmic vesicle lumen</location>
    </subcellularLocation>
</comment>
<protein>
    <recommendedName>
        <fullName evidence="6">Adenosine deaminase</fullName>
        <ecNumber evidence="5">3.5.4.4</ecNumber>
    </recommendedName>
</protein>